<dbReference type="PANTHER" id="PTHR23133">
    <property type="entry name" value="IMIDAZOLEGLYCEROL-PHOSPHATE DEHYDRATASE HIS7"/>
    <property type="match status" value="1"/>
</dbReference>
<evidence type="ECO:0000256" key="1">
    <source>
        <dbReference type="ARBA" id="ARBA00005047"/>
    </source>
</evidence>
<proteinExistence type="inferred from homology"/>
<name>A0A3G8M523_9HYPH</name>
<keyword evidence="4 6" id="KW-0368">Histidine biosynthesis</keyword>
<comment type="catalytic activity">
    <reaction evidence="6 7">
        <text>D-erythro-1-(imidazol-4-yl)glycerol 3-phosphate = 3-(imidazol-4-yl)-2-oxopropyl phosphate + H2O</text>
        <dbReference type="Rhea" id="RHEA:11040"/>
        <dbReference type="ChEBI" id="CHEBI:15377"/>
        <dbReference type="ChEBI" id="CHEBI:57766"/>
        <dbReference type="ChEBI" id="CHEBI:58278"/>
        <dbReference type="EC" id="4.2.1.19"/>
    </reaction>
</comment>
<evidence type="ECO:0000256" key="6">
    <source>
        <dbReference type="HAMAP-Rule" id="MF_00076"/>
    </source>
</evidence>
<dbReference type="InterPro" id="IPR038494">
    <property type="entry name" value="IGPD_sf"/>
</dbReference>
<evidence type="ECO:0000256" key="5">
    <source>
        <dbReference type="ARBA" id="ARBA00023239"/>
    </source>
</evidence>
<dbReference type="CDD" id="cd07914">
    <property type="entry name" value="IGPD"/>
    <property type="match status" value="1"/>
</dbReference>
<dbReference type="PROSITE" id="PS00954">
    <property type="entry name" value="IGP_DEHYDRATASE_1"/>
    <property type="match status" value="1"/>
</dbReference>
<gene>
    <name evidence="6 8" type="primary">hisB</name>
    <name evidence="8" type="ORF">EHO51_10170</name>
</gene>
<dbReference type="NCBIfam" id="NF002109">
    <property type="entry name" value="PRK00951.1-5"/>
    <property type="match status" value="1"/>
</dbReference>
<evidence type="ECO:0000313" key="9">
    <source>
        <dbReference type="Proteomes" id="UP000273982"/>
    </source>
</evidence>
<dbReference type="InterPro" id="IPR000807">
    <property type="entry name" value="ImidazoleglycerolP_deHydtase"/>
</dbReference>
<evidence type="ECO:0000256" key="7">
    <source>
        <dbReference type="RuleBase" id="RU000599"/>
    </source>
</evidence>
<comment type="subcellular location">
    <subcellularLocation>
        <location evidence="6 7">Cytoplasm</location>
    </subcellularLocation>
</comment>
<dbReference type="NCBIfam" id="NF002106">
    <property type="entry name" value="PRK00951.1-1"/>
    <property type="match status" value="1"/>
</dbReference>
<evidence type="ECO:0000313" key="8">
    <source>
        <dbReference type="EMBL" id="AZG77069.1"/>
    </source>
</evidence>
<comment type="pathway">
    <text evidence="1 6 7">Amino-acid biosynthesis; L-histidine biosynthesis; L-histidine from 5-phospho-alpha-D-ribose 1-diphosphate: step 6/9.</text>
</comment>
<dbReference type="UniPathway" id="UPA00031">
    <property type="reaction ID" value="UER00011"/>
</dbReference>
<dbReference type="GO" id="GO:0004424">
    <property type="term" value="F:imidazoleglycerol-phosphate dehydratase activity"/>
    <property type="evidence" value="ECO:0007669"/>
    <property type="project" value="UniProtKB-UniRule"/>
</dbReference>
<dbReference type="FunFam" id="3.30.230.40:FF:000001">
    <property type="entry name" value="Imidazoleglycerol-phosphate dehydratase HisB"/>
    <property type="match status" value="1"/>
</dbReference>
<keyword evidence="5 6" id="KW-0456">Lyase</keyword>
<protein>
    <recommendedName>
        <fullName evidence="2 6">Imidazoleglycerol-phosphate dehydratase</fullName>
        <shortName evidence="6">IGPD</shortName>
        <ecNumber evidence="6 7">4.2.1.19</ecNumber>
    </recommendedName>
</protein>
<dbReference type="SUPFAM" id="SSF54211">
    <property type="entry name" value="Ribosomal protein S5 domain 2-like"/>
    <property type="match status" value="2"/>
</dbReference>
<comment type="similarity">
    <text evidence="6 7">Belongs to the imidazoleglycerol-phosphate dehydratase family.</text>
</comment>
<dbReference type="PANTHER" id="PTHR23133:SF2">
    <property type="entry name" value="IMIDAZOLEGLYCEROL-PHOSPHATE DEHYDRATASE"/>
    <property type="match status" value="1"/>
</dbReference>
<accession>A0A3G8M523</accession>
<dbReference type="InterPro" id="IPR020568">
    <property type="entry name" value="Ribosomal_Su5_D2-typ_SF"/>
</dbReference>
<dbReference type="GO" id="GO:0005737">
    <property type="term" value="C:cytoplasm"/>
    <property type="evidence" value="ECO:0007669"/>
    <property type="project" value="UniProtKB-SubCell"/>
</dbReference>
<reference evidence="8 9" key="1">
    <citation type="submission" date="2018-11" db="EMBL/GenBank/DDBJ databases">
        <title>Genome squencing of methanotrophic bacteria isolated from alkaline groundwater in Korea.</title>
        <authorList>
            <person name="Nguyen L.N."/>
        </authorList>
    </citation>
    <scope>NUCLEOTIDE SEQUENCE [LARGE SCALE GENOMIC DNA]</scope>
    <source>
        <strain evidence="8 9">GW6</strain>
    </source>
</reference>
<dbReference type="KEGG" id="mros:EHO51_10170"/>
<dbReference type="GO" id="GO:0000105">
    <property type="term" value="P:L-histidine biosynthetic process"/>
    <property type="evidence" value="ECO:0007669"/>
    <property type="project" value="UniProtKB-UniRule"/>
</dbReference>
<organism evidence="8 9">
    <name type="scientific">Methylocystis rosea</name>
    <dbReference type="NCBI Taxonomy" id="173366"/>
    <lineage>
        <taxon>Bacteria</taxon>
        <taxon>Pseudomonadati</taxon>
        <taxon>Pseudomonadota</taxon>
        <taxon>Alphaproteobacteria</taxon>
        <taxon>Hyphomicrobiales</taxon>
        <taxon>Methylocystaceae</taxon>
        <taxon>Methylocystis</taxon>
    </lineage>
</organism>
<dbReference type="HAMAP" id="MF_00076">
    <property type="entry name" value="HisB"/>
    <property type="match status" value="1"/>
</dbReference>
<dbReference type="PROSITE" id="PS00955">
    <property type="entry name" value="IGP_DEHYDRATASE_2"/>
    <property type="match status" value="1"/>
</dbReference>
<dbReference type="Proteomes" id="UP000273982">
    <property type="component" value="Chromosome"/>
</dbReference>
<dbReference type="EC" id="4.2.1.19" evidence="6 7"/>
<dbReference type="InterPro" id="IPR020565">
    <property type="entry name" value="ImidazoleglycerP_deHydtase_CS"/>
</dbReference>
<keyword evidence="6" id="KW-0963">Cytoplasm</keyword>
<dbReference type="FunFam" id="3.30.230.40:FF:000003">
    <property type="entry name" value="Imidazoleglycerol-phosphate dehydratase HisB"/>
    <property type="match status" value="1"/>
</dbReference>
<keyword evidence="3 6" id="KW-0028">Amino-acid biosynthesis</keyword>
<evidence type="ECO:0000256" key="2">
    <source>
        <dbReference type="ARBA" id="ARBA00016664"/>
    </source>
</evidence>
<dbReference type="RefSeq" id="WP_124738796.1">
    <property type="nucleotide sequence ID" value="NZ_CP034086.1"/>
</dbReference>
<evidence type="ECO:0000256" key="3">
    <source>
        <dbReference type="ARBA" id="ARBA00022605"/>
    </source>
</evidence>
<sequence length="198" mass="21458">MRSATIERNTKETKISVTVDLDGDGRSDISTGVGFFDHMLDQIARHAPLDLAVRAEGDLHIDGHHTVEDVGIAVGQAVDRALGDRKGISRYGDAHVPLDEALTRVVVDVSGRPFLVYDVAFPSQRIGGFDTELMREFFQAFAVHARVGLHIECLRGVNSHHIAESAFKGFARAFGKAVAIDPRRTQGEAPSTKGTLTA</sequence>
<dbReference type="AlphaFoldDB" id="A0A3G8M523"/>
<evidence type="ECO:0000256" key="4">
    <source>
        <dbReference type="ARBA" id="ARBA00023102"/>
    </source>
</evidence>
<dbReference type="Pfam" id="PF00475">
    <property type="entry name" value="IGPD"/>
    <property type="match status" value="1"/>
</dbReference>
<dbReference type="NCBIfam" id="NF002111">
    <property type="entry name" value="PRK00951.2-1"/>
    <property type="match status" value="1"/>
</dbReference>
<dbReference type="NCBIfam" id="NF002114">
    <property type="entry name" value="PRK00951.2-4"/>
    <property type="match status" value="1"/>
</dbReference>
<dbReference type="Gene3D" id="3.30.230.40">
    <property type="entry name" value="Imidazole glycerol phosphate dehydratase, domain 1"/>
    <property type="match status" value="2"/>
</dbReference>
<dbReference type="EMBL" id="CP034086">
    <property type="protein sequence ID" value="AZG77069.1"/>
    <property type="molecule type" value="Genomic_DNA"/>
</dbReference>